<feature type="disulfide bond" evidence="5">
    <location>
        <begin position="74"/>
        <end position="84"/>
    </location>
</feature>
<dbReference type="GO" id="GO:0043235">
    <property type="term" value="C:receptor complex"/>
    <property type="evidence" value="ECO:0007669"/>
    <property type="project" value="TreeGrafter"/>
</dbReference>
<accession>K1PUJ7</accession>
<proteinExistence type="predicted"/>
<dbReference type="AlphaFoldDB" id="K1PUJ7"/>
<evidence type="ECO:0000256" key="6">
    <source>
        <dbReference type="SAM" id="MobiDB-lite"/>
    </source>
</evidence>
<feature type="region of interest" description="Disordered" evidence="6">
    <location>
        <begin position="159"/>
        <end position="198"/>
    </location>
</feature>
<dbReference type="SMART" id="SM00179">
    <property type="entry name" value="EGF_CA"/>
    <property type="match status" value="3"/>
</dbReference>
<feature type="compositionally biased region" description="Basic and acidic residues" evidence="6">
    <location>
        <begin position="169"/>
        <end position="178"/>
    </location>
</feature>
<dbReference type="EMBL" id="JH818958">
    <property type="protein sequence ID" value="EKC22574.1"/>
    <property type="molecule type" value="Genomic_DNA"/>
</dbReference>
<evidence type="ECO:0000256" key="2">
    <source>
        <dbReference type="ARBA" id="ARBA00022729"/>
    </source>
</evidence>
<dbReference type="InterPro" id="IPR000152">
    <property type="entry name" value="EGF-type_Asp/Asn_hydroxyl_site"/>
</dbReference>
<sequence length="198" mass="21591">MCSSNPCVHGTCTDTSSGFHCVCSTLYTGTICDTRKTCTSNPCIHGTCSDSTSGFKCKCDVTYTGTLCDTVITCASTPCQHGSCTDSPTGFVCTCDSSHTGIRCDTALAVDESQELLLPTWFPYLEYALLSLASLTGVMAMGCICMKCCRAFGIIRDDDDDDDEDRDENDFRRYKRDSIYPLDTPKPPSNKKRNGLDF</sequence>
<dbReference type="GO" id="GO:0009986">
    <property type="term" value="C:cell surface"/>
    <property type="evidence" value="ECO:0007669"/>
    <property type="project" value="TreeGrafter"/>
</dbReference>
<dbReference type="PROSITE" id="PS50026">
    <property type="entry name" value="EGF_3"/>
    <property type="match status" value="3"/>
</dbReference>
<feature type="compositionally biased region" description="Basic residues" evidence="6">
    <location>
        <begin position="189"/>
        <end position="198"/>
    </location>
</feature>
<dbReference type="Gene3D" id="2.10.25.10">
    <property type="entry name" value="Laminin"/>
    <property type="match status" value="3"/>
</dbReference>
<dbReference type="HOGENOM" id="CLU_1379326_0_0_1"/>
<organism evidence="8">
    <name type="scientific">Magallana gigas</name>
    <name type="common">Pacific oyster</name>
    <name type="synonym">Crassostrea gigas</name>
    <dbReference type="NCBI Taxonomy" id="29159"/>
    <lineage>
        <taxon>Eukaryota</taxon>
        <taxon>Metazoa</taxon>
        <taxon>Spiralia</taxon>
        <taxon>Lophotrochozoa</taxon>
        <taxon>Mollusca</taxon>
        <taxon>Bivalvia</taxon>
        <taxon>Autobranchia</taxon>
        <taxon>Pteriomorphia</taxon>
        <taxon>Ostreida</taxon>
        <taxon>Ostreoidea</taxon>
        <taxon>Ostreidae</taxon>
        <taxon>Magallana</taxon>
    </lineage>
</organism>
<keyword evidence="3" id="KW-0677">Repeat</keyword>
<dbReference type="GO" id="GO:0005886">
    <property type="term" value="C:plasma membrane"/>
    <property type="evidence" value="ECO:0007669"/>
    <property type="project" value="TreeGrafter"/>
</dbReference>
<dbReference type="InterPro" id="IPR000742">
    <property type="entry name" value="EGF"/>
</dbReference>
<dbReference type="PROSITE" id="PS00022">
    <property type="entry name" value="EGF_1"/>
    <property type="match status" value="3"/>
</dbReference>
<dbReference type="InterPro" id="IPR051355">
    <property type="entry name" value="Notch/Slit_guidance"/>
</dbReference>
<feature type="disulfide bond" evidence="5">
    <location>
        <begin position="59"/>
        <end position="68"/>
    </location>
</feature>
<dbReference type="InterPro" id="IPR001881">
    <property type="entry name" value="EGF-like_Ca-bd_dom"/>
</dbReference>
<feature type="disulfide bond" evidence="5">
    <location>
        <begin position="95"/>
        <end position="104"/>
    </location>
</feature>
<feature type="domain" description="EGF-like" evidence="7">
    <location>
        <begin position="34"/>
        <end position="69"/>
    </location>
</feature>
<dbReference type="InParanoid" id="K1PUJ7"/>
<evidence type="ECO:0000256" key="1">
    <source>
        <dbReference type="ARBA" id="ARBA00022536"/>
    </source>
</evidence>
<feature type="disulfide bond" evidence="5">
    <location>
        <begin position="2"/>
        <end position="12"/>
    </location>
</feature>
<reference evidence="8" key="1">
    <citation type="journal article" date="2012" name="Nature">
        <title>The oyster genome reveals stress adaptation and complexity of shell formation.</title>
        <authorList>
            <person name="Zhang G."/>
            <person name="Fang X."/>
            <person name="Guo X."/>
            <person name="Li L."/>
            <person name="Luo R."/>
            <person name="Xu F."/>
            <person name="Yang P."/>
            <person name="Zhang L."/>
            <person name="Wang X."/>
            <person name="Qi H."/>
            <person name="Xiong Z."/>
            <person name="Que H."/>
            <person name="Xie Y."/>
            <person name="Holland P.W."/>
            <person name="Paps J."/>
            <person name="Zhu Y."/>
            <person name="Wu F."/>
            <person name="Chen Y."/>
            <person name="Wang J."/>
            <person name="Peng C."/>
            <person name="Meng J."/>
            <person name="Yang L."/>
            <person name="Liu J."/>
            <person name="Wen B."/>
            <person name="Zhang N."/>
            <person name="Huang Z."/>
            <person name="Zhu Q."/>
            <person name="Feng Y."/>
            <person name="Mount A."/>
            <person name="Hedgecock D."/>
            <person name="Xu Z."/>
            <person name="Liu Y."/>
            <person name="Domazet-Loso T."/>
            <person name="Du Y."/>
            <person name="Sun X."/>
            <person name="Zhang S."/>
            <person name="Liu B."/>
            <person name="Cheng P."/>
            <person name="Jiang X."/>
            <person name="Li J."/>
            <person name="Fan D."/>
            <person name="Wang W."/>
            <person name="Fu W."/>
            <person name="Wang T."/>
            <person name="Wang B."/>
            <person name="Zhang J."/>
            <person name="Peng Z."/>
            <person name="Li Y."/>
            <person name="Li N."/>
            <person name="Wang J."/>
            <person name="Chen M."/>
            <person name="He Y."/>
            <person name="Tan F."/>
            <person name="Song X."/>
            <person name="Zheng Q."/>
            <person name="Huang R."/>
            <person name="Yang H."/>
            <person name="Du X."/>
            <person name="Chen L."/>
            <person name="Yang M."/>
            <person name="Gaffney P.M."/>
            <person name="Wang S."/>
            <person name="Luo L."/>
            <person name="She Z."/>
            <person name="Ming Y."/>
            <person name="Huang W."/>
            <person name="Zhang S."/>
            <person name="Huang B."/>
            <person name="Zhang Y."/>
            <person name="Qu T."/>
            <person name="Ni P."/>
            <person name="Miao G."/>
            <person name="Wang J."/>
            <person name="Wang Q."/>
            <person name="Steinberg C.E."/>
            <person name="Wang H."/>
            <person name="Li N."/>
            <person name="Qian L."/>
            <person name="Zhang G."/>
            <person name="Li Y."/>
            <person name="Yang H."/>
            <person name="Liu X."/>
            <person name="Wang J."/>
            <person name="Yin Y."/>
            <person name="Wang J."/>
        </authorList>
    </citation>
    <scope>NUCLEOTIDE SEQUENCE [LARGE SCALE GENOMIC DNA]</scope>
    <source>
        <strain evidence="8">05x7-T-G4-1.051#20</strain>
    </source>
</reference>
<evidence type="ECO:0000256" key="4">
    <source>
        <dbReference type="ARBA" id="ARBA00023157"/>
    </source>
</evidence>
<evidence type="ECO:0000256" key="5">
    <source>
        <dbReference type="PROSITE-ProRule" id="PRU00076"/>
    </source>
</evidence>
<protein>
    <submittedName>
        <fullName evidence="8">Protocadherin Fat 1</fullName>
    </submittedName>
</protein>
<feature type="domain" description="EGF-like" evidence="7">
    <location>
        <begin position="70"/>
        <end position="105"/>
    </location>
</feature>
<keyword evidence="4 5" id="KW-1015">Disulfide bond</keyword>
<dbReference type="SMART" id="SM00181">
    <property type="entry name" value="EGF"/>
    <property type="match status" value="3"/>
</dbReference>
<dbReference type="PROSITE" id="PS00010">
    <property type="entry name" value="ASX_HYDROXYL"/>
    <property type="match status" value="3"/>
</dbReference>
<comment type="caution">
    <text evidence="5">Lacks conserved residue(s) required for the propagation of feature annotation.</text>
</comment>
<dbReference type="FunFam" id="2.10.25.10:FF:000279">
    <property type="entry name" value="Neurogenic locus notch 1"/>
    <property type="match status" value="1"/>
</dbReference>
<dbReference type="GO" id="GO:0007411">
    <property type="term" value="P:axon guidance"/>
    <property type="evidence" value="ECO:0007669"/>
    <property type="project" value="TreeGrafter"/>
</dbReference>
<dbReference type="PANTHER" id="PTHR45836">
    <property type="entry name" value="SLIT HOMOLOG"/>
    <property type="match status" value="1"/>
</dbReference>
<gene>
    <name evidence="8" type="ORF">CGI_10002020</name>
</gene>
<keyword evidence="1 5" id="KW-0245">EGF-like domain</keyword>
<evidence type="ECO:0000313" key="8">
    <source>
        <dbReference type="EMBL" id="EKC22574.1"/>
    </source>
</evidence>
<feature type="disulfide bond" evidence="5">
    <location>
        <begin position="23"/>
        <end position="32"/>
    </location>
</feature>
<dbReference type="SUPFAM" id="SSF57196">
    <property type="entry name" value="EGF/Laminin"/>
    <property type="match status" value="3"/>
</dbReference>
<evidence type="ECO:0000256" key="3">
    <source>
        <dbReference type="ARBA" id="ARBA00022737"/>
    </source>
</evidence>
<feature type="disulfide bond" evidence="5">
    <location>
        <begin position="38"/>
        <end position="48"/>
    </location>
</feature>
<keyword evidence="2" id="KW-0732">Signal</keyword>
<dbReference type="Pfam" id="PF00008">
    <property type="entry name" value="EGF"/>
    <property type="match status" value="2"/>
</dbReference>
<name>K1PUJ7_MAGGI</name>
<dbReference type="GO" id="GO:0007219">
    <property type="term" value="P:Notch signaling pathway"/>
    <property type="evidence" value="ECO:0007669"/>
    <property type="project" value="TreeGrafter"/>
</dbReference>
<dbReference type="GO" id="GO:0005509">
    <property type="term" value="F:calcium ion binding"/>
    <property type="evidence" value="ECO:0007669"/>
    <property type="project" value="InterPro"/>
</dbReference>
<dbReference type="PANTHER" id="PTHR45836:SF13">
    <property type="entry name" value="PROTEIN CRUMBS"/>
    <property type="match status" value="1"/>
</dbReference>
<feature type="compositionally biased region" description="Acidic residues" evidence="6">
    <location>
        <begin position="159"/>
        <end position="168"/>
    </location>
</feature>
<evidence type="ECO:0000259" key="7">
    <source>
        <dbReference type="PROSITE" id="PS50026"/>
    </source>
</evidence>
<feature type="domain" description="EGF-like" evidence="7">
    <location>
        <begin position="1"/>
        <end position="33"/>
    </location>
</feature>